<reference evidence="4 5" key="1">
    <citation type="journal article" date="2014" name="Appl. Environ. Microbiol.">
        <title>Insights into the Microbial Degradation of Rubber and Gutta-Percha by Analysis of the Complete Genome of Nocardia nova SH22a.</title>
        <authorList>
            <person name="Luo Q."/>
            <person name="Hiessl S."/>
            <person name="Poehlein A."/>
            <person name="Daniel R."/>
            <person name="Steinbuchel A."/>
        </authorList>
    </citation>
    <scope>NUCLEOTIDE SEQUENCE [LARGE SCALE GENOMIC DNA]</scope>
    <source>
        <strain evidence="4">SH22a</strain>
    </source>
</reference>
<dbReference type="InterPro" id="IPR042099">
    <property type="entry name" value="ANL_N_sf"/>
</dbReference>
<keyword evidence="4" id="KW-0436">Ligase</keyword>
<dbReference type="AlphaFoldDB" id="W5TGT6"/>
<feature type="domain" description="AMP-dependent synthetase/ligase" evidence="2">
    <location>
        <begin position="14"/>
        <end position="367"/>
    </location>
</feature>
<feature type="domain" description="AMP-binding enzyme C-terminal" evidence="3">
    <location>
        <begin position="428"/>
        <end position="503"/>
    </location>
</feature>
<dbReference type="KEGG" id="nno:NONO_c36250"/>
<dbReference type="EMBL" id="CP006850">
    <property type="protein sequence ID" value="AHH18412.1"/>
    <property type="molecule type" value="Genomic_DNA"/>
</dbReference>
<dbReference type="Pfam" id="PF00501">
    <property type="entry name" value="AMP-binding"/>
    <property type="match status" value="1"/>
</dbReference>
<protein>
    <submittedName>
        <fullName evidence="4">Putative fatty-acid--CoA ligase</fullName>
    </submittedName>
</protein>
<keyword evidence="5" id="KW-1185">Reference proteome</keyword>
<evidence type="ECO:0000259" key="3">
    <source>
        <dbReference type="Pfam" id="PF13193"/>
    </source>
</evidence>
<organism evidence="4 5">
    <name type="scientific">Nocardia nova SH22a</name>
    <dbReference type="NCBI Taxonomy" id="1415166"/>
    <lineage>
        <taxon>Bacteria</taxon>
        <taxon>Bacillati</taxon>
        <taxon>Actinomycetota</taxon>
        <taxon>Actinomycetes</taxon>
        <taxon>Mycobacteriales</taxon>
        <taxon>Nocardiaceae</taxon>
        <taxon>Nocardia</taxon>
    </lineage>
</organism>
<dbReference type="eggNOG" id="COG0318">
    <property type="taxonomic scope" value="Bacteria"/>
</dbReference>
<dbReference type="HOGENOM" id="CLU_000022_59_0_11"/>
<name>W5TGT6_9NOCA</name>
<proteinExistence type="predicted"/>
<sequence length="522" mass="56202">MKGSRRDMSLATSQRARETPDAAALIDDRRSISWAELDDLLNRAGNALLSADLGPGGRVAVFAENAAEVLIAHSAATSVGISTVPVNFHLTATELAHILETSGTRVLFVGPETAAVGIEAAAAAHVPSVIGWRCPPTDSLTRWEEWVARSDGAEPPSDMPPRPYLYFTSGTTGLPKGTEAPPANFPGGATVAEYFAKLRQAQPEPSAQPALVVTPCYHNSAIRTLRDLATGTPVVVLGRFDAERTLAAIDRYRVESVVMVPTHFQRLLALPEEVRARYDMSSLQTVVHTGAACPVDVKRRMIDWWGPILVEVYGATESGTTNMITSREWLEHPGSIGRTVAQFELQVIGEDGEQLGPGRAGRLYFRDTTGRGIVYHNDPDKTLAAHRAPGVFTLGEIGYADEDGYVYITDRSSDMVVSGGVNLYPAESEKVLAAHPGVADVAVIGVPNADMGEELKALIVAADPARPPAAAELDAFCRERLSRYKCPRSYEVVPDLGRTTMGKINKRVLRAPYWPTARTIGG</sequence>
<evidence type="ECO:0000259" key="2">
    <source>
        <dbReference type="Pfam" id="PF00501"/>
    </source>
</evidence>
<dbReference type="InterPro" id="IPR045851">
    <property type="entry name" value="AMP-bd_C_sf"/>
</dbReference>
<dbReference type="GO" id="GO:0016877">
    <property type="term" value="F:ligase activity, forming carbon-sulfur bonds"/>
    <property type="evidence" value="ECO:0007669"/>
    <property type="project" value="UniProtKB-ARBA"/>
</dbReference>
<dbReference type="STRING" id="1415166.NONO_c36250"/>
<dbReference type="PATRIC" id="fig|1415166.3.peg.3721"/>
<evidence type="ECO:0000313" key="5">
    <source>
        <dbReference type="Proteomes" id="UP000019150"/>
    </source>
</evidence>
<evidence type="ECO:0000256" key="1">
    <source>
        <dbReference type="SAM" id="MobiDB-lite"/>
    </source>
</evidence>
<dbReference type="Proteomes" id="UP000019150">
    <property type="component" value="Chromosome"/>
</dbReference>
<dbReference type="InterPro" id="IPR020845">
    <property type="entry name" value="AMP-binding_CS"/>
</dbReference>
<dbReference type="PANTHER" id="PTHR43767">
    <property type="entry name" value="LONG-CHAIN-FATTY-ACID--COA LIGASE"/>
    <property type="match status" value="1"/>
</dbReference>
<dbReference type="Pfam" id="PF13193">
    <property type="entry name" value="AMP-binding_C"/>
    <property type="match status" value="1"/>
</dbReference>
<dbReference type="InterPro" id="IPR025110">
    <property type="entry name" value="AMP-bd_C"/>
</dbReference>
<dbReference type="Gene3D" id="3.30.300.30">
    <property type="match status" value="1"/>
</dbReference>
<dbReference type="PROSITE" id="PS00455">
    <property type="entry name" value="AMP_BINDING"/>
    <property type="match status" value="1"/>
</dbReference>
<dbReference type="SUPFAM" id="SSF56801">
    <property type="entry name" value="Acetyl-CoA synthetase-like"/>
    <property type="match status" value="1"/>
</dbReference>
<gene>
    <name evidence="4" type="ORF">NONO_c36250</name>
</gene>
<dbReference type="InterPro" id="IPR050237">
    <property type="entry name" value="ATP-dep_AMP-bd_enzyme"/>
</dbReference>
<dbReference type="PANTHER" id="PTHR43767:SF12">
    <property type="entry name" value="AMP-DEPENDENT SYNTHETASE AND LIGASE"/>
    <property type="match status" value="1"/>
</dbReference>
<dbReference type="Gene3D" id="3.40.50.12780">
    <property type="entry name" value="N-terminal domain of ligase-like"/>
    <property type="match status" value="1"/>
</dbReference>
<accession>W5TGT6</accession>
<evidence type="ECO:0000313" key="4">
    <source>
        <dbReference type="EMBL" id="AHH18412.1"/>
    </source>
</evidence>
<feature type="region of interest" description="Disordered" evidence="1">
    <location>
        <begin position="1"/>
        <end position="20"/>
    </location>
</feature>
<dbReference type="InterPro" id="IPR000873">
    <property type="entry name" value="AMP-dep_synth/lig_dom"/>
</dbReference>